<evidence type="ECO:0000256" key="4">
    <source>
        <dbReference type="ARBA" id="ARBA00022679"/>
    </source>
</evidence>
<keyword evidence="5" id="KW-0472">Membrane</keyword>
<dbReference type="PANTHER" id="PTHR43179">
    <property type="entry name" value="RHAMNOSYLTRANSFERASE WBBL"/>
    <property type="match status" value="1"/>
</dbReference>
<dbReference type="RefSeq" id="WP_242954272.1">
    <property type="nucleotide sequence ID" value="NZ_MZGV01000001.1"/>
</dbReference>
<dbReference type="SUPFAM" id="SSF53448">
    <property type="entry name" value="Nucleotide-diphospho-sugar transferases"/>
    <property type="match status" value="1"/>
</dbReference>
<keyword evidence="4 7" id="KW-0808">Transferase</keyword>
<dbReference type="Gene3D" id="3.90.550.10">
    <property type="entry name" value="Spore Coat Polysaccharide Biosynthesis Protein SpsA, Chain A"/>
    <property type="match status" value="1"/>
</dbReference>
<evidence type="ECO:0000313" key="7">
    <source>
        <dbReference type="EMBL" id="OPJ65060.1"/>
    </source>
</evidence>
<keyword evidence="5" id="KW-0812">Transmembrane</keyword>
<protein>
    <submittedName>
        <fullName evidence="7">Putative glycosyltransferase EpsJ</fullName>
        <ecNumber evidence="7">2.4.-.-</ecNumber>
    </submittedName>
</protein>
<evidence type="ECO:0000256" key="1">
    <source>
        <dbReference type="ARBA" id="ARBA00004776"/>
    </source>
</evidence>
<dbReference type="GO" id="GO:0016757">
    <property type="term" value="F:glycosyltransferase activity"/>
    <property type="evidence" value="ECO:0007669"/>
    <property type="project" value="UniProtKB-KW"/>
</dbReference>
<keyword evidence="3 7" id="KW-0328">Glycosyltransferase</keyword>
<reference evidence="7 8" key="1">
    <citation type="submission" date="2017-03" db="EMBL/GenBank/DDBJ databases">
        <title>Genome sequence of Clostridium oryzae DSM 28571.</title>
        <authorList>
            <person name="Poehlein A."/>
            <person name="Daniel R."/>
        </authorList>
    </citation>
    <scope>NUCLEOTIDE SEQUENCE [LARGE SCALE GENOMIC DNA]</scope>
    <source>
        <strain evidence="7 8">DSM 28571</strain>
    </source>
</reference>
<dbReference type="EMBL" id="MZGV01000001">
    <property type="protein sequence ID" value="OPJ65060.1"/>
    <property type="molecule type" value="Genomic_DNA"/>
</dbReference>
<feature type="domain" description="Glycosyltransferase 2-like" evidence="6">
    <location>
        <begin position="6"/>
        <end position="178"/>
    </location>
</feature>
<sequence>MAISVSVVIPNYNGEVYIEECLKSLTKQSCKDFETVVIDNASIDKSMDIIRKYQQELSMNLIINDKNLGFSGAVNQGIQAAKGKYIFLLNNDTICEDKVIEELITTAQRQKKLFSVSSKMIRYKEPEKIDDAGDLYTIVGWAIKRGDGKTVNSFTDERNIFSACGGASLYVTEVLREIGGFDTQFFAYLEDMDLGYRAKVQGYKNVYCPKALVYHIGSATSGSRHNAFKVALAARNNIYVIYKNMPLLQILINLPFIIAGALVKIIYFLPKGLSKEYLKGLFQAFTGLRKIKKTKFKLKNLINYVRIELELIGNTVKMFFV</sequence>
<evidence type="ECO:0000313" key="8">
    <source>
        <dbReference type="Proteomes" id="UP000190080"/>
    </source>
</evidence>
<keyword evidence="8" id="KW-1185">Reference proteome</keyword>
<keyword evidence="5" id="KW-1133">Transmembrane helix</keyword>
<name>A0A1V4IZ12_9CLOT</name>
<gene>
    <name evidence="7" type="primary">epsJ_2</name>
    <name evidence="7" type="ORF">CLORY_00600</name>
</gene>
<accession>A0A1V4IZ12</accession>
<evidence type="ECO:0000256" key="2">
    <source>
        <dbReference type="ARBA" id="ARBA00006739"/>
    </source>
</evidence>
<proteinExistence type="inferred from homology"/>
<dbReference type="PANTHER" id="PTHR43179:SF12">
    <property type="entry name" value="GALACTOFURANOSYLTRANSFERASE GLFT2"/>
    <property type="match status" value="1"/>
</dbReference>
<dbReference type="CDD" id="cd04186">
    <property type="entry name" value="GT_2_like_c"/>
    <property type="match status" value="1"/>
</dbReference>
<evidence type="ECO:0000256" key="3">
    <source>
        <dbReference type="ARBA" id="ARBA00022676"/>
    </source>
</evidence>
<dbReference type="AlphaFoldDB" id="A0A1V4IZ12"/>
<dbReference type="EC" id="2.4.-.-" evidence="7"/>
<dbReference type="Pfam" id="PF00535">
    <property type="entry name" value="Glycos_transf_2"/>
    <property type="match status" value="1"/>
</dbReference>
<organism evidence="7 8">
    <name type="scientific">Clostridium oryzae</name>
    <dbReference type="NCBI Taxonomy" id="1450648"/>
    <lineage>
        <taxon>Bacteria</taxon>
        <taxon>Bacillati</taxon>
        <taxon>Bacillota</taxon>
        <taxon>Clostridia</taxon>
        <taxon>Eubacteriales</taxon>
        <taxon>Clostridiaceae</taxon>
        <taxon>Clostridium</taxon>
    </lineage>
</organism>
<evidence type="ECO:0000256" key="5">
    <source>
        <dbReference type="SAM" id="Phobius"/>
    </source>
</evidence>
<dbReference type="Proteomes" id="UP000190080">
    <property type="component" value="Unassembled WGS sequence"/>
</dbReference>
<feature type="transmembrane region" description="Helical" evidence="5">
    <location>
        <begin position="247"/>
        <end position="269"/>
    </location>
</feature>
<dbReference type="InterPro" id="IPR029044">
    <property type="entry name" value="Nucleotide-diphossugar_trans"/>
</dbReference>
<dbReference type="STRING" id="1450648.CLORY_00600"/>
<comment type="similarity">
    <text evidence="2">Belongs to the glycosyltransferase 2 family.</text>
</comment>
<comment type="caution">
    <text evidence="7">The sequence shown here is derived from an EMBL/GenBank/DDBJ whole genome shotgun (WGS) entry which is preliminary data.</text>
</comment>
<dbReference type="InterPro" id="IPR001173">
    <property type="entry name" value="Glyco_trans_2-like"/>
</dbReference>
<evidence type="ECO:0000259" key="6">
    <source>
        <dbReference type="Pfam" id="PF00535"/>
    </source>
</evidence>
<comment type="pathway">
    <text evidence="1">Cell wall biogenesis; cell wall polysaccharide biosynthesis.</text>
</comment>